<evidence type="ECO:0000256" key="2">
    <source>
        <dbReference type="ARBA" id="ARBA00022448"/>
    </source>
</evidence>
<protein>
    <submittedName>
        <fullName evidence="16">Outer membrane receptor for ferrienterochelin and colicins</fullName>
    </submittedName>
</protein>
<dbReference type="InterPro" id="IPR036942">
    <property type="entry name" value="Beta-barrel_TonB_sf"/>
</dbReference>
<dbReference type="PANTHER" id="PTHR32552">
    <property type="entry name" value="FERRICHROME IRON RECEPTOR-RELATED"/>
    <property type="match status" value="1"/>
</dbReference>
<dbReference type="PROSITE" id="PS52016">
    <property type="entry name" value="TONB_DEPENDENT_REC_3"/>
    <property type="match status" value="1"/>
</dbReference>
<accession>A0A1T5CYX5</accession>
<evidence type="ECO:0000256" key="6">
    <source>
        <dbReference type="ARBA" id="ARBA00023004"/>
    </source>
</evidence>
<dbReference type="STRING" id="439228.SAMN06295920_104424"/>
<keyword evidence="7" id="KW-0406">Ion transport</keyword>
<evidence type="ECO:0000256" key="12">
    <source>
        <dbReference type="RuleBase" id="RU003357"/>
    </source>
</evidence>
<evidence type="ECO:0000256" key="13">
    <source>
        <dbReference type="SAM" id="SignalP"/>
    </source>
</evidence>
<dbReference type="InterPro" id="IPR000531">
    <property type="entry name" value="Beta-barrel_TonB"/>
</dbReference>
<proteinExistence type="inferred from homology"/>
<gene>
    <name evidence="16" type="ORF">SAMN06295920_104424</name>
</gene>
<dbReference type="CDD" id="cd01347">
    <property type="entry name" value="ligand_gated_channel"/>
    <property type="match status" value="1"/>
</dbReference>
<dbReference type="Pfam" id="PF00593">
    <property type="entry name" value="TonB_dep_Rec_b-barrel"/>
    <property type="match status" value="1"/>
</dbReference>
<evidence type="ECO:0000256" key="5">
    <source>
        <dbReference type="ARBA" id="ARBA00022692"/>
    </source>
</evidence>
<feature type="signal peptide" evidence="13">
    <location>
        <begin position="1"/>
        <end position="28"/>
    </location>
</feature>
<feature type="chain" id="PRO_5012910986" evidence="13">
    <location>
        <begin position="29"/>
        <end position="736"/>
    </location>
</feature>
<keyword evidence="4" id="KW-0410">Iron transport</keyword>
<evidence type="ECO:0000256" key="3">
    <source>
        <dbReference type="ARBA" id="ARBA00022452"/>
    </source>
</evidence>
<feature type="domain" description="TonB-dependent receptor-like beta-barrel" evidence="14">
    <location>
        <begin position="273"/>
        <end position="698"/>
    </location>
</feature>
<dbReference type="InterPro" id="IPR012910">
    <property type="entry name" value="Plug_dom"/>
</dbReference>
<name>A0A1T5CYX5_9SPHN</name>
<evidence type="ECO:0000256" key="7">
    <source>
        <dbReference type="ARBA" id="ARBA00023065"/>
    </source>
</evidence>
<evidence type="ECO:0000256" key="9">
    <source>
        <dbReference type="ARBA" id="ARBA00023136"/>
    </source>
</evidence>
<keyword evidence="17" id="KW-1185">Reference proteome</keyword>
<keyword evidence="16" id="KW-0675">Receptor</keyword>
<keyword evidence="10 11" id="KW-0998">Cell outer membrane</keyword>
<evidence type="ECO:0000256" key="11">
    <source>
        <dbReference type="PROSITE-ProRule" id="PRU01360"/>
    </source>
</evidence>
<dbReference type="Pfam" id="PF07715">
    <property type="entry name" value="Plug"/>
    <property type="match status" value="1"/>
</dbReference>
<evidence type="ECO:0000256" key="4">
    <source>
        <dbReference type="ARBA" id="ARBA00022496"/>
    </source>
</evidence>
<evidence type="ECO:0000256" key="10">
    <source>
        <dbReference type="ARBA" id="ARBA00023237"/>
    </source>
</evidence>
<comment type="similarity">
    <text evidence="11 12">Belongs to the TonB-dependent receptor family.</text>
</comment>
<comment type="subcellular location">
    <subcellularLocation>
        <location evidence="1 11">Cell outer membrane</location>
        <topology evidence="1 11">Multi-pass membrane protein</topology>
    </subcellularLocation>
</comment>
<feature type="domain" description="TonB-dependent receptor plug" evidence="15">
    <location>
        <begin position="55"/>
        <end position="167"/>
    </location>
</feature>
<keyword evidence="13" id="KW-0732">Signal</keyword>
<dbReference type="PANTHER" id="PTHR32552:SF81">
    <property type="entry name" value="TONB-DEPENDENT OUTER MEMBRANE RECEPTOR"/>
    <property type="match status" value="1"/>
</dbReference>
<evidence type="ECO:0000313" key="17">
    <source>
        <dbReference type="Proteomes" id="UP000189818"/>
    </source>
</evidence>
<evidence type="ECO:0000313" key="16">
    <source>
        <dbReference type="EMBL" id="SKB64567.1"/>
    </source>
</evidence>
<dbReference type="Gene3D" id="2.40.170.20">
    <property type="entry name" value="TonB-dependent receptor, beta-barrel domain"/>
    <property type="match status" value="1"/>
</dbReference>
<reference evidence="17" key="1">
    <citation type="submission" date="2017-02" db="EMBL/GenBank/DDBJ databases">
        <authorList>
            <person name="Varghese N."/>
            <person name="Submissions S."/>
        </authorList>
    </citation>
    <scope>NUCLEOTIDE SEQUENCE [LARGE SCALE GENOMIC DNA]</scope>
    <source>
        <strain evidence="17">UM2</strain>
    </source>
</reference>
<evidence type="ECO:0000259" key="14">
    <source>
        <dbReference type="Pfam" id="PF00593"/>
    </source>
</evidence>
<dbReference type="GO" id="GO:0006826">
    <property type="term" value="P:iron ion transport"/>
    <property type="evidence" value="ECO:0007669"/>
    <property type="project" value="UniProtKB-KW"/>
</dbReference>
<dbReference type="Proteomes" id="UP000189818">
    <property type="component" value="Unassembled WGS sequence"/>
</dbReference>
<keyword evidence="9 11" id="KW-0472">Membrane</keyword>
<keyword evidence="8 12" id="KW-0798">TonB box</keyword>
<dbReference type="InterPro" id="IPR039426">
    <property type="entry name" value="TonB-dep_rcpt-like"/>
</dbReference>
<organism evidence="16 17">
    <name type="scientific">Rhizorhabdus histidinilytica</name>
    <dbReference type="NCBI Taxonomy" id="439228"/>
    <lineage>
        <taxon>Bacteria</taxon>
        <taxon>Pseudomonadati</taxon>
        <taxon>Pseudomonadota</taxon>
        <taxon>Alphaproteobacteria</taxon>
        <taxon>Sphingomonadales</taxon>
        <taxon>Sphingomonadaceae</taxon>
        <taxon>Rhizorhabdus</taxon>
    </lineage>
</organism>
<keyword evidence="6" id="KW-0408">Iron</keyword>
<dbReference type="AlphaFoldDB" id="A0A1T5CYX5"/>
<keyword evidence="3 11" id="KW-1134">Transmembrane beta strand</keyword>
<dbReference type="SUPFAM" id="SSF56935">
    <property type="entry name" value="Porins"/>
    <property type="match status" value="1"/>
</dbReference>
<keyword evidence="2 11" id="KW-0813">Transport</keyword>
<keyword evidence="5 11" id="KW-0812">Transmembrane</keyword>
<sequence>MLTPTAREIRLLAISTIALLAASAPAHAQGGASPSGEDAMPGDIVVTAQKRSERLIEAPQSVTALAAEDLAKLAATDFADFANTVPGLQFTTQGAGTSQISLRGVTTGADVGPTVGIYVDDVPYGSSSAFANGVRRALDVGLFDLDRIEVLRGPQGTLYGASSMGGVLKYVMRTPSLSDFGGSAQLGLADTRQGGTSYDVAATLNAPVARDKLAVRASGYYSRDGGFSDNVATGRKDVDRGKVYGGRVELYARPTDELTVRLTGFAQNIRRDGNGYTAYTLAGDRIAGTLDQAHPLAEPFRNDFRLVSGTLAYDFGGATLSSISSYQSNKAFQTTDGSAVYATLLNLLFGVPAQAVGIDELARTRKFTQEIRLASESGKPIEWLLGGFYTREKSLLHQFGNVFGAGLAPLPVNLVDARIRSTYREYALFGDVTWHLTDRFDVTGGIRYARNKQAFEQDAAGLLVTSGPRRTSKEGVTTYLANARYKFSRHVTAYARFATGYRPGGPNFLVIDPATGLRGAPDTYASDTLDSYEIGIKAETADRSFGIDLSAFYIDWKNIQLLSQVAGVSTYLNAGGAHIKGSELTLTARPSRRWLFSGAFAYNDGYVAEANAALGARKGERLPNTPHLTAALNADYRLVDSPLEPRLGATLRYVSDREASFDANPGVPQYHLPAYTSIDVRAGITVGPVDAQLYVRNLLDVRGQLSAQTILSSLGGPAQVTMLQPRTIGLKLTTGF</sequence>
<evidence type="ECO:0000256" key="1">
    <source>
        <dbReference type="ARBA" id="ARBA00004571"/>
    </source>
</evidence>
<evidence type="ECO:0000259" key="15">
    <source>
        <dbReference type="Pfam" id="PF07715"/>
    </source>
</evidence>
<dbReference type="OrthoDB" id="9760333at2"/>
<dbReference type="GO" id="GO:0009279">
    <property type="term" value="C:cell outer membrane"/>
    <property type="evidence" value="ECO:0007669"/>
    <property type="project" value="UniProtKB-SubCell"/>
</dbReference>
<dbReference type="EMBL" id="FUYM01000004">
    <property type="protein sequence ID" value="SKB64567.1"/>
    <property type="molecule type" value="Genomic_DNA"/>
</dbReference>
<dbReference type="RefSeq" id="WP_079648308.1">
    <property type="nucleotide sequence ID" value="NZ_FUYM01000004.1"/>
</dbReference>
<evidence type="ECO:0000256" key="8">
    <source>
        <dbReference type="ARBA" id="ARBA00023077"/>
    </source>
</evidence>